<evidence type="ECO:0000313" key="9">
    <source>
        <dbReference type="Proteomes" id="UP000538147"/>
    </source>
</evidence>
<protein>
    <submittedName>
        <fullName evidence="8">2Fe-2S ferredoxin</fullName>
    </submittedName>
</protein>
<dbReference type="Proteomes" id="UP000538147">
    <property type="component" value="Unassembled WGS sequence"/>
</dbReference>
<dbReference type="SUPFAM" id="SSF54292">
    <property type="entry name" value="2Fe-2S ferredoxin-like"/>
    <property type="match status" value="1"/>
</dbReference>
<dbReference type="InterPro" id="IPR001055">
    <property type="entry name" value="Adrenodoxin-like"/>
</dbReference>
<evidence type="ECO:0000259" key="7">
    <source>
        <dbReference type="PROSITE" id="PS51085"/>
    </source>
</evidence>
<dbReference type="EMBL" id="JACIIV010000001">
    <property type="protein sequence ID" value="MBB6225886.1"/>
    <property type="molecule type" value="Genomic_DNA"/>
</dbReference>
<dbReference type="GO" id="GO:0140647">
    <property type="term" value="P:P450-containing electron transport chain"/>
    <property type="evidence" value="ECO:0007669"/>
    <property type="project" value="InterPro"/>
</dbReference>
<dbReference type="PANTHER" id="PTHR23426">
    <property type="entry name" value="FERREDOXIN/ADRENODOXIN"/>
    <property type="match status" value="1"/>
</dbReference>
<evidence type="ECO:0000256" key="6">
    <source>
        <dbReference type="ARBA" id="ARBA00034078"/>
    </source>
</evidence>
<dbReference type="Gene3D" id="3.10.20.30">
    <property type="match status" value="1"/>
</dbReference>
<dbReference type="PANTHER" id="PTHR23426:SF65">
    <property type="entry name" value="FERREDOXIN-2, MITOCHONDRIAL"/>
    <property type="match status" value="1"/>
</dbReference>
<feature type="domain" description="2Fe-2S ferredoxin-type" evidence="7">
    <location>
        <begin position="2"/>
        <end position="105"/>
    </location>
</feature>
<dbReference type="PROSITE" id="PS51085">
    <property type="entry name" value="2FE2S_FER_2"/>
    <property type="match status" value="1"/>
</dbReference>
<dbReference type="InterPro" id="IPR001041">
    <property type="entry name" value="2Fe-2S_ferredoxin-type"/>
</dbReference>
<proteinExistence type="inferred from homology"/>
<comment type="caution">
    <text evidence="8">The sequence shown here is derived from an EMBL/GenBank/DDBJ whole genome shotgun (WGS) entry which is preliminary data.</text>
</comment>
<evidence type="ECO:0000313" key="8">
    <source>
        <dbReference type="EMBL" id="MBB6225886.1"/>
    </source>
</evidence>
<evidence type="ECO:0000256" key="4">
    <source>
        <dbReference type="ARBA" id="ARBA00023004"/>
    </source>
</evidence>
<keyword evidence="5" id="KW-0411">Iron-sulfur</keyword>
<organism evidence="8 9">
    <name type="scientific">Polymorphobacter multimanifer</name>
    <dbReference type="NCBI Taxonomy" id="1070431"/>
    <lineage>
        <taxon>Bacteria</taxon>
        <taxon>Pseudomonadati</taxon>
        <taxon>Pseudomonadota</taxon>
        <taxon>Alphaproteobacteria</taxon>
        <taxon>Sphingomonadales</taxon>
        <taxon>Sphingosinicellaceae</taxon>
        <taxon>Polymorphobacter</taxon>
    </lineage>
</organism>
<reference evidence="8 9" key="1">
    <citation type="submission" date="2020-08" db="EMBL/GenBank/DDBJ databases">
        <title>Genomic Encyclopedia of Type Strains, Phase IV (KMG-IV): sequencing the most valuable type-strain genomes for metagenomic binning, comparative biology and taxonomic classification.</title>
        <authorList>
            <person name="Goeker M."/>
        </authorList>
    </citation>
    <scope>NUCLEOTIDE SEQUENCE [LARGE SCALE GENOMIC DNA]</scope>
    <source>
        <strain evidence="8 9">DSM 102189</strain>
    </source>
</reference>
<keyword evidence="4" id="KW-0408">Iron</keyword>
<name>A0A841L0M1_9SPHN</name>
<sequence>MAKIKYIEFDRTEHVVEVANGENLMEGALGNNVPGIDGDCGGNAACATCHCYVGDDWLAATGPRSDSEEAMLELADGMTANSRLACQIIASDAIDGIELRLPETQH</sequence>
<evidence type="ECO:0000256" key="5">
    <source>
        <dbReference type="ARBA" id="ARBA00023014"/>
    </source>
</evidence>
<evidence type="ECO:0000256" key="1">
    <source>
        <dbReference type="ARBA" id="ARBA00010914"/>
    </source>
</evidence>
<evidence type="ECO:0000256" key="2">
    <source>
        <dbReference type="ARBA" id="ARBA00022714"/>
    </source>
</evidence>
<gene>
    <name evidence="8" type="ORF">FHS79_000037</name>
</gene>
<keyword evidence="3" id="KW-0479">Metal-binding</keyword>
<accession>A0A841L0M1</accession>
<comment type="cofactor">
    <cofactor evidence="6">
        <name>[2Fe-2S] cluster</name>
        <dbReference type="ChEBI" id="CHEBI:190135"/>
    </cofactor>
</comment>
<dbReference type="AlphaFoldDB" id="A0A841L0M1"/>
<dbReference type="CDD" id="cd00207">
    <property type="entry name" value="fer2"/>
    <property type="match status" value="1"/>
</dbReference>
<comment type="similarity">
    <text evidence="1">Belongs to the adrenodoxin/putidaredoxin family.</text>
</comment>
<dbReference type="PRINTS" id="PR00355">
    <property type="entry name" value="ADRENODOXIN"/>
</dbReference>
<dbReference type="GO" id="GO:0051537">
    <property type="term" value="F:2 iron, 2 sulfur cluster binding"/>
    <property type="evidence" value="ECO:0007669"/>
    <property type="project" value="UniProtKB-KW"/>
</dbReference>
<keyword evidence="9" id="KW-1185">Reference proteome</keyword>
<dbReference type="GO" id="GO:0009055">
    <property type="term" value="F:electron transfer activity"/>
    <property type="evidence" value="ECO:0007669"/>
    <property type="project" value="TreeGrafter"/>
</dbReference>
<dbReference type="InterPro" id="IPR012675">
    <property type="entry name" value="Beta-grasp_dom_sf"/>
</dbReference>
<dbReference type="InterPro" id="IPR036010">
    <property type="entry name" value="2Fe-2S_ferredoxin-like_sf"/>
</dbReference>
<keyword evidence="2" id="KW-0001">2Fe-2S</keyword>
<dbReference type="RefSeq" id="WP_184193541.1">
    <property type="nucleotide sequence ID" value="NZ_BMOX01000018.1"/>
</dbReference>
<dbReference type="GO" id="GO:0046872">
    <property type="term" value="F:metal ion binding"/>
    <property type="evidence" value="ECO:0007669"/>
    <property type="project" value="UniProtKB-KW"/>
</dbReference>
<dbReference type="Pfam" id="PF00111">
    <property type="entry name" value="Fer2"/>
    <property type="match status" value="1"/>
</dbReference>
<evidence type="ECO:0000256" key="3">
    <source>
        <dbReference type="ARBA" id="ARBA00022723"/>
    </source>
</evidence>